<protein>
    <recommendedName>
        <fullName evidence="1">J domain-containing protein</fullName>
    </recommendedName>
</protein>
<dbReference type="GeneID" id="19894800"/>
<accession>M7NQG0</accession>
<dbReference type="VEuPathDB" id="FungiDB:PNEG_01103"/>
<dbReference type="SUPFAM" id="SSF46565">
    <property type="entry name" value="Chaperone J-domain"/>
    <property type="match status" value="1"/>
</dbReference>
<dbReference type="EMBL" id="AFWA02000003">
    <property type="protein sequence ID" value="EMR10958.1"/>
    <property type="molecule type" value="Genomic_DNA"/>
</dbReference>
<dbReference type="HOGENOM" id="CLU_1704982_0_0_1"/>
<gene>
    <name evidence="2" type="ORF">PNEG_01103</name>
</gene>
<dbReference type="CDD" id="cd06257">
    <property type="entry name" value="DnaJ"/>
    <property type="match status" value="1"/>
</dbReference>
<dbReference type="Proteomes" id="UP000011958">
    <property type="component" value="Unassembled WGS sequence"/>
</dbReference>
<dbReference type="InterPro" id="IPR001623">
    <property type="entry name" value="DnaJ_domain"/>
</dbReference>
<evidence type="ECO:0000313" key="3">
    <source>
        <dbReference type="Proteomes" id="UP000011958"/>
    </source>
</evidence>
<proteinExistence type="predicted"/>
<feature type="domain" description="J" evidence="1">
    <location>
        <begin position="39"/>
        <end position="99"/>
    </location>
</feature>
<organism evidence="2 3">
    <name type="scientific">Pneumocystis murina (strain B123)</name>
    <name type="common">Mouse pneumocystis pneumonia agent</name>
    <name type="synonym">Pneumocystis carinii f. sp. muris</name>
    <dbReference type="NCBI Taxonomy" id="1069680"/>
    <lineage>
        <taxon>Eukaryota</taxon>
        <taxon>Fungi</taxon>
        <taxon>Dikarya</taxon>
        <taxon>Ascomycota</taxon>
        <taxon>Taphrinomycotina</taxon>
        <taxon>Pneumocystomycetes</taxon>
        <taxon>Pneumocystaceae</taxon>
        <taxon>Pneumocystis</taxon>
    </lineage>
</organism>
<dbReference type="OrthoDB" id="445556at2759"/>
<dbReference type="InterPro" id="IPR036869">
    <property type="entry name" value="J_dom_sf"/>
</dbReference>
<evidence type="ECO:0000313" key="2">
    <source>
        <dbReference type="EMBL" id="EMR10958.1"/>
    </source>
</evidence>
<reference evidence="3" key="1">
    <citation type="journal article" date="2016" name="Nat. Commun.">
        <title>Genome analysis of three Pneumocystis species reveals adaptation mechanisms to life exclusively in mammalian hosts.</title>
        <authorList>
            <person name="Ma L."/>
            <person name="Chen Z."/>
            <person name="Huang D.W."/>
            <person name="Kutty G."/>
            <person name="Ishihara M."/>
            <person name="Wang H."/>
            <person name="Abouelleil A."/>
            <person name="Bishop L."/>
            <person name="Davey E."/>
            <person name="Deng R."/>
            <person name="Deng X."/>
            <person name="Fan L."/>
            <person name="Fantoni G."/>
            <person name="Fitzgerald M."/>
            <person name="Gogineni E."/>
            <person name="Goldberg J.M."/>
            <person name="Handley G."/>
            <person name="Hu X."/>
            <person name="Huber C."/>
            <person name="Jiao X."/>
            <person name="Jones K."/>
            <person name="Levin J.Z."/>
            <person name="Liu Y."/>
            <person name="Macdonald P."/>
            <person name="Melnikov A."/>
            <person name="Raley C."/>
            <person name="Sassi M."/>
            <person name="Sherman B.T."/>
            <person name="Song X."/>
            <person name="Sykes S."/>
            <person name="Tran B."/>
            <person name="Walsh L."/>
            <person name="Xia Y."/>
            <person name="Yang J."/>
            <person name="Young S."/>
            <person name="Zeng Q."/>
            <person name="Zheng X."/>
            <person name="Stephens R."/>
            <person name="Nusbaum C."/>
            <person name="Birren B.W."/>
            <person name="Azadi P."/>
            <person name="Lempicki R.A."/>
            <person name="Cuomo C.A."/>
            <person name="Kovacs J.A."/>
        </authorList>
    </citation>
    <scope>NUCLEOTIDE SEQUENCE [LARGE SCALE GENOMIC DNA]</scope>
    <source>
        <strain evidence="3">B123</strain>
    </source>
</reference>
<dbReference type="Gene3D" id="1.10.287.110">
    <property type="entry name" value="DnaJ domain"/>
    <property type="match status" value="1"/>
</dbReference>
<evidence type="ECO:0000259" key="1">
    <source>
        <dbReference type="PROSITE" id="PS50076"/>
    </source>
</evidence>
<name>M7NQG0_PNEMU</name>
<keyword evidence="3" id="KW-1185">Reference proteome</keyword>
<dbReference type="RefSeq" id="XP_007873015.1">
    <property type="nucleotide sequence ID" value="XM_007874824.1"/>
</dbReference>
<sequence length="154" mass="18288">MSFNLPFSDKWSDISSEYIYNFINHYLRLDSHFCNSRCNTFLILGLDPKTYFTNEELKEAYRKRLLQVHPDKQYKKLYSLFFLPTSTGTAYSVCNSEFSLSCCGDMFVLNPQKIQVGEFLDACHFKYYTRINNKNWHFIIDFLILKILLKIGLK</sequence>
<comment type="caution">
    <text evidence="2">The sequence shown here is derived from an EMBL/GenBank/DDBJ whole genome shotgun (WGS) entry which is preliminary data.</text>
</comment>
<dbReference type="PROSITE" id="PS50076">
    <property type="entry name" value="DNAJ_2"/>
    <property type="match status" value="1"/>
</dbReference>
<dbReference type="AlphaFoldDB" id="M7NQG0"/>